<accession>A0ACB6YX79</accession>
<evidence type="ECO:0000313" key="2">
    <source>
        <dbReference type="Proteomes" id="UP000886501"/>
    </source>
</evidence>
<feature type="non-terminal residue" evidence="1">
    <location>
        <position position="1"/>
    </location>
</feature>
<proteinExistence type="predicted"/>
<dbReference type="Proteomes" id="UP000886501">
    <property type="component" value="Unassembled WGS sequence"/>
</dbReference>
<sequence>QGSENAGDPDTKLSTVATIEEGRDFDPRGVLATYSQHCQPSTSKTSHHDPSILPGRGSLLPVNFGCKWDPVNYSCAYDCVFTAFTWIYLHATRSWQEKWARESLMAGFLSIHFKNVLSGLSGPTPIHTVPALFAKGRDTWRDQLSHHSPADFPRRGPEYASVTRILEVLADNRSPSHYAKIVLSCGTAGCSLRMKNLEAKYYMLTPLDWSTSTGTTTSPHHESLEVWIKKHYSSPDLTKTADRCVRCQQRFSRRLVFLRPTWIWVEVFPEFGDVIIPALKISLGSATLRLATVIYHNGNHYRACLCDPSEAWWFYDGQQDGGRPTPLSKVTDERDLLQCGSKFNVTALVYCLVDR</sequence>
<keyword evidence="2" id="KW-1185">Reference proteome</keyword>
<reference evidence="1" key="1">
    <citation type="submission" date="2019-10" db="EMBL/GenBank/DDBJ databases">
        <authorList>
            <consortium name="DOE Joint Genome Institute"/>
            <person name="Kuo A."/>
            <person name="Miyauchi S."/>
            <person name="Kiss E."/>
            <person name="Drula E."/>
            <person name="Kohler A."/>
            <person name="Sanchez-Garcia M."/>
            <person name="Andreopoulos B."/>
            <person name="Barry K.W."/>
            <person name="Bonito G."/>
            <person name="Buee M."/>
            <person name="Carver A."/>
            <person name="Chen C."/>
            <person name="Cichocki N."/>
            <person name="Clum A."/>
            <person name="Culley D."/>
            <person name="Crous P.W."/>
            <person name="Fauchery L."/>
            <person name="Girlanda M."/>
            <person name="Hayes R."/>
            <person name="Keri Z."/>
            <person name="Labutti K."/>
            <person name="Lipzen A."/>
            <person name="Lombard V."/>
            <person name="Magnuson J."/>
            <person name="Maillard F."/>
            <person name="Morin E."/>
            <person name="Murat C."/>
            <person name="Nolan M."/>
            <person name="Ohm R."/>
            <person name="Pangilinan J."/>
            <person name="Pereira M."/>
            <person name="Perotto S."/>
            <person name="Peter M."/>
            <person name="Riley R."/>
            <person name="Sitrit Y."/>
            <person name="Stielow B."/>
            <person name="Szollosi G."/>
            <person name="Zifcakova L."/>
            <person name="Stursova M."/>
            <person name="Spatafora J.W."/>
            <person name="Tedersoo L."/>
            <person name="Vaario L.-M."/>
            <person name="Yamada A."/>
            <person name="Yan M."/>
            <person name="Wang P."/>
            <person name="Xu J."/>
            <person name="Bruns T."/>
            <person name="Baldrian P."/>
            <person name="Vilgalys R."/>
            <person name="Henrissat B."/>
            <person name="Grigoriev I.V."/>
            <person name="Hibbett D."/>
            <person name="Nagy L.G."/>
            <person name="Martin F.M."/>
        </authorList>
    </citation>
    <scope>NUCLEOTIDE SEQUENCE</scope>
    <source>
        <strain evidence="1">P2</strain>
    </source>
</reference>
<reference evidence="1" key="2">
    <citation type="journal article" date="2020" name="Nat. Commun.">
        <title>Large-scale genome sequencing of mycorrhizal fungi provides insights into the early evolution of symbiotic traits.</title>
        <authorList>
            <person name="Miyauchi S."/>
            <person name="Kiss E."/>
            <person name="Kuo A."/>
            <person name="Drula E."/>
            <person name="Kohler A."/>
            <person name="Sanchez-Garcia M."/>
            <person name="Morin E."/>
            <person name="Andreopoulos B."/>
            <person name="Barry K.W."/>
            <person name="Bonito G."/>
            <person name="Buee M."/>
            <person name="Carver A."/>
            <person name="Chen C."/>
            <person name="Cichocki N."/>
            <person name="Clum A."/>
            <person name="Culley D."/>
            <person name="Crous P.W."/>
            <person name="Fauchery L."/>
            <person name="Girlanda M."/>
            <person name="Hayes R.D."/>
            <person name="Keri Z."/>
            <person name="LaButti K."/>
            <person name="Lipzen A."/>
            <person name="Lombard V."/>
            <person name="Magnuson J."/>
            <person name="Maillard F."/>
            <person name="Murat C."/>
            <person name="Nolan M."/>
            <person name="Ohm R.A."/>
            <person name="Pangilinan J."/>
            <person name="Pereira M.F."/>
            <person name="Perotto S."/>
            <person name="Peter M."/>
            <person name="Pfister S."/>
            <person name="Riley R."/>
            <person name="Sitrit Y."/>
            <person name="Stielow J.B."/>
            <person name="Szollosi G."/>
            <person name="Zifcakova L."/>
            <person name="Stursova M."/>
            <person name="Spatafora J.W."/>
            <person name="Tedersoo L."/>
            <person name="Vaario L.M."/>
            <person name="Yamada A."/>
            <person name="Yan M."/>
            <person name="Wang P."/>
            <person name="Xu J."/>
            <person name="Bruns T."/>
            <person name="Baldrian P."/>
            <person name="Vilgalys R."/>
            <person name="Dunand C."/>
            <person name="Henrissat B."/>
            <person name="Grigoriev I.V."/>
            <person name="Hibbett D."/>
            <person name="Nagy L.G."/>
            <person name="Martin F.M."/>
        </authorList>
    </citation>
    <scope>NUCLEOTIDE SEQUENCE</scope>
    <source>
        <strain evidence="1">P2</strain>
    </source>
</reference>
<dbReference type="EMBL" id="MU118951">
    <property type="protein sequence ID" value="KAF9641907.1"/>
    <property type="molecule type" value="Genomic_DNA"/>
</dbReference>
<evidence type="ECO:0000313" key="1">
    <source>
        <dbReference type="EMBL" id="KAF9641907.1"/>
    </source>
</evidence>
<name>A0ACB6YX79_THEGA</name>
<protein>
    <submittedName>
        <fullName evidence="1">Uncharacterized protein</fullName>
    </submittedName>
</protein>
<organism evidence="1 2">
    <name type="scientific">Thelephora ganbajun</name>
    <name type="common">Ganba fungus</name>
    <dbReference type="NCBI Taxonomy" id="370292"/>
    <lineage>
        <taxon>Eukaryota</taxon>
        <taxon>Fungi</taxon>
        <taxon>Dikarya</taxon>
        <taxon>Basidiomycota</taxon>
        <taxon>Agaricomycotina</taxon>
        <taxon>Agaricomycetes</taxon>
        <taxon>Thelephorales</taxon>
        <taxon>Thelephoraceae</taxon>
        <taxon>Thelephora</taxon>
    </lineage>
</organism>
<comment type="caution">
    <text evidence="1">The sequence shown here is derived from an EMBL/GenBank/DDBJ whole genome shotgun (WGS) entry which is preliminary data.</text>
</comment>
<gene>
    <name evidence="1" type="ORF">BDM02DRAFT_3133478</name>
</gene>